<dbReference type="Gene3D" id="3.30.56.130">
    <property type="entry name" value="Transcriptional regulator CtsR, winged HTH domain"/>
    <property type="match status" value="1"/>
</dbReference>
<dbReference type="STRING" id="862517.HMPREF9225_1117"/>
<dbReference type="Proteomes" id="UP000003280">
    <property type="component" value="Unassembled WGS sequence"/>
</dbReference>
<dbReference type="InterPro" id="IPR041908">
    <property type="entry name" value="CtsR_C_sf"/>
</dbReference>
<evidence type="ECO:0000259" key="2">
    <source>
        <dbReference type="Pfam" id="PF17727"/>
    </source>
</evidence>
<dbReference type="Pfam" id="PF05848">
    <property type="entry name" value="CtsR"/>
    <property type="match status" value="1"/>
</dbReference>
<dbReference type="Pfam" id="PF17727">
    <property type="entry name" value="CtsR_C"/>
    <property type="match status" value="1"/>
</dbReference>
<comment type="caution">
    <text evidence="3">The sequence shown here is derived from an EMBL/GenBank/DDBJ whole genome shotgun (WGS) entry which is preliminary data.</text>
</comment>
<dbReference type="EMBL" id="AEEH01000043">
    <property type="protein sequence ID" value="EFM25228.1"/>
    <property type="molecule type" value="Genomic_DNA"/>
</dbReference>
<dbReference type="InterPro" id="IPR041902">
    <property type="entry name" value="CtsR_N_sf"/>
</dbReference>
<accession>E0NLN7</accession>
<organism evidence="3 4">
    <name type="scientific">Peptoniphilus duerdenii ATCC BAA-1640</name>
    <dbReference type="NCBI Taxonomy" id="862517"/>
    <lineage>
        <taxon>Bacteria</taxon>
        <taxon>Bacillati</taxon>
        <taxon>Bacillota</taxon>
        <taxon>Tissierellia</taxon>
        <taxon>Tissierellales</taxon>
        <taxon>Peptoniphilaceae</taxon>
        <taxon>Peptoniphilus</taxon>
    </lineage>
</organism>
<proteinExistence type="predicted"/>
<dbReference type="eggNOG" id="COG4463">
    <property type="taxonomic scope" value="Bacteria"/>
</dbReference>
<feature type="domain" description="CtsR N-terminal HTH" evidence="1">
    <location>
        <begin position="3"/>
        <end position="72"/>
    </location>
</feature>
<dbReference type="HOGENOM" id="CLU_118139_0_0_9"/>
<evidence type="ECO:0000313" key="3">
    <source>
        <dbReference type="EMBL" id="EFM25228.1"/>
    </source>
</evidence>
<dbReference type="Gene3D" id="1.10.1200.150">
    <property type="entry name" value="Transcriptional regulator CtsR, C-terminal domain"/>
    <property type="match status" value="1"/>
</dbReference>
<protein>
    <submittedName>
        <fullName evidence="3">Transcriptional repressor of CtsR</fullName>
    </submittedName>
</protein>
<name>E0NLN7_9FIRM</name>
<evidence type="ECO:0000259" key="1">
    <source>
        <dbReference type="Pfam" id="PF05848"/>
    </source>
</evidence>
<sequence>MAKISNNIEEFLLQLLEEEEGSLEIQRSIIAKKFDCAPSQINYVLTTRFTPFKGFYVESRRGGGGFIRITKLTITEYGRKRENLFNEIGDSITLEKAHDIVEALYEMGKIDDDEKNLILVSISNRSLNKIREGKNEVRADILKNMIVYVLGGKEK</sequence>
<dbReference type="AlphaFoldDB" id="E0NLN7"/>
<dbReference type="InterPro" id="IPR040465">
    <property type="entry name" value="CtsR_N"/>
</dbReference>
<keyword evidence="4" id="KW-1185">Reference proteome</keyword>
<dbReference type="OrthoDB" id="1680813at2"/>
<evidence type="ECO:0000313" key="4">
    <source>
        <dbReference type="Proteomes" id="UP000003280"/>
    </source>
</evidence>
<dbReference type="RefSeq" id="WP_008901931.1">
    <property type="nucleotide sequence ID" value="NZ_GL397071.1"/>
</dbReference>
<gene>
    <name evidence="3" type="primary">ctsR</name>
    <name evidence="3" type="ORF">HMPREF9225_1117</name>
</gene>
<dbReference type="InterPro" id="IPR041473">
    <property type="entry name" value="CtsR_C"/>
</dbReference>
<feature type="domain" description="CtsR C-terminal dimerization" evidence="2">
    <location>
        <begin position="82"/>
        <end position="146"/>
    </location>
</feature>
<reference evidence="3 4" key="1">
    <citation type="submission" date="2010-07" db="EMBL/GenBank/DDBJ databases">
        <authorList>
            <person name="Muzny D."/>
            <person name="Qin X."/>
            <person name="Deng J."/>
            <person name="Jiang H."/>
            <person name="Liu Y."/>
            <person name="Qu J."/>
            <person name="Song X.-Z."/>
            <person name="Zhang L."/>
            <person name="Thornton R."/>
            <person name="Coyle M."/>
            <person name="Francisco L."/>
            <person name="Jackson L."/>
            <person name="Javaid M."/>
            <person name="Korchina V."/>
            <person name="Kovar C."/>
            <person name="Mata R."/>
            <person name="Mathew T."/>
            <person name="Ngo R."/>
            <person name="Nguyen L."/>
            <person name="Nguyen N."/>
            <person name="Okwuonu G."/>
            <person name="Ongeri F."/>
            <person name="Pham C."/>
            <person name="Simmons D."/>
            <person name="Wilczek-Boney K."/>
            <person name="Hale W."/>
            <person name="Jakkamsetti A."/>
            <person name="Pham P."/>
            <person name="Ruth R."/>
            <person name="San Lucas F."/>
            <person name="Warren J."/>
            <person name="Zhang J."/>
            <person name="Zhao Z."/>
            <person name="Zhou C."/>
            <person name="Zhu D."/>
            <person name="Lee S."/>
            <person name="Bess C."/>
            <person name="Blankenburg K."/>
            <person name="Forbes L."/>
            <person name="Fu Q."/>
            <person name="Gubbala S."/>
            <person name="Hirani K."/>
            <person name="Jayaseelan J.C."/>
            <person name="Lara F."/>
            <person name="Munidasa M."/>
            <person name="Palculict T."/>
            <person name="Patil S."/>
            <person name="Pu L.-L."/>
            <person name="Saada N."/>
            <person name="Tang L."/>
            <person name="Weissenberger G."/>
            <person name="Zhu Y."/>
            <person name="Hemphill L."/>
            <person name="Shang Y."/>
            <person name="Youmans B."/>
            <person name="Ayvaz T."/>
            <person name="Ross M."/>
            <person name="Santibanez J."/>
            <person name="Aqrawi P."/>
            <person name="Gross S."/>
            <person name="Joshi V."/>
            <person name="Fowler G."/>
            <person name="Nazareth L."/>
            <person name="Reid J."/>
            <person name="Worley K."/>
            <person name="Petrosino J."/>
            <person name="Highlander S."/>
            <person name="Gibbs R."/>
        </authorList>
    </citation>
    <scope>NUCLEOTIDE SEQUENCE [LARGE SCALE GENOMIC DNA]</scope>
    <source>
        <strain evidence="3 4">ATCC BAA-1640</strain>
    </source>
</reference>